<evidence type="ECO:0000256" key="10">
    <source>
        <dbReference type="ARBA" id="ARBA00023139"/>
    </source>
</evidence>
<evidence type="ECO:0000256" key="2">
    <source>
        <dbReference type="ARBA" id="ARBA00010663"/>
    </source>
</evidence>
<keyword evidence="12 16" id="KW-0675">Receptor</keyword>
<dbReference type="InterPro" id="IPR000276">
    <property type="entry name" value="GPCR_Rhodpsn"/>
</dbReference>
<evidence type="ECO:0000256" key="4">
    <source>
        <dbReference type="ARBA" id="ARBA00022475"/>
    </source>
</evidence>
<keyword evidence="19" id="KW-1185">Reference proteome</keyword>
<dbReference type="SUPFAM" id="SSF81321">
    <property type="entry name" value="Family A G protein-coupled receptor-like"/>
    <property type="match status" value="1"/>
</dbReference>
<evidence type="ECO:0000256" key="17">
    <source>
        <dbReference type="SAM" id="Phobius"/>
    </source>
</evidence>
<evidence type="ECO:0000256" key="7">
    <source>
        <dbReference type="ARBA" id="ARBA00022989"/>
    </source>
</evidence>
<gene>
    <name evidence="20" type="primary">npy1r</name>
</gene>
<feature type="transmembrane region" description="Helical" evidence="17">
    <location>
        <begin position="86"/>
        <end position="111"/>
    </location>
</feature>
<feature type="transmembrane region" description="Helical" evidence="17">
    <location>
        <begin position="165"/>
        <end position="187"/>
    </location>
</feature>
<evidence type="ECO:0000313" key="19">
    <source>
        <dbReference type="Proteomes" id="UP000504632"/>
    </source>
</evidence>
<dbReference type="GeneID" id="115823681"/>
<dbReference type="OrthoDB" id="9046662at2759"/>
<evidence type="ECO:0000256" key="5">
    <source>
        <dbReference type="ARBA" id="ARBA00022553"/>
    </source>
</evidence>
<dbReference type="PROSITE" id="PS50262">
    <property type="entry name" value="G_PROTEIN_RECEP_F1_2"/>
    <property type="match status" value="1"/>
</dbReference>
<reference evidence="19" key="1">
    <citation type="submission" date="2024-06" db="UniProtKB">
        <authorList>
            <consortium name="RefSeq"/>
        </authorList>
    </citation>
    <scope>NUCLEOTIDE SEQUENCE [LARGE SCALE GENOMIC DNA]</scope>
</reference>
<evidence type="ECO:0000256" key="11">
    <source>
        <dbReference type="ARBA" id="ARBA00023157"/>
    </source>
</evidence>
<dbReference type="PRINTS" id="PR01013">
    <property type="entry name" value="NRPEPTIDEY1R"/>
</dbReference>
<keyword evidence="6 16" id="KW-0812">Transmembrane</keyword>
<dbReference type="AlphaFoldDB" id="A0A6J2WH04"/>
<evidence type="ECO:0000256" key="12">
    <source>
        <dbReference type="ARBA" id="ARBA00023170"/>
    </source>
</evidence>
<dbReference type="GO" id="GO:0042923">
    <property type="term" value="F:neuropeptide binding"/>
    <property type="evidence" value="ECO:0007669"/>
    <property type="project" value="TreeGrafter"/>
</dbReference>
<dbReference type="GO" id="GO:0043005">
    <property type="term" value="C:neuron projection"/>
    <property type="evidence" value="ECO:0007669"/>
    <property type="project" value="TreeGrafter"/>
</dbReference>
<keyword evidence="7 17" id="KW-1133">Transmembrane helix</keyword>
<evidence type="ECO:0000259" key="18">
    <source>
        <dbReference type="PROSITE" id="PS50262"/>
    </source>
</evidence>
<keyword evidence="15" id="KW-0449">Lipoprotein</keyword>
<dbReference type="InterPro" id="IPR000611">
    <property type="entry name" value="NPY_rcpt"/>
</dbReference>
<sequence length="397" mass="44908">MSNHTPLPPLSTIASLNCSAVANSSNCSFANFSTVIYGEECHGNQTLFVVMAIAYSAVALFGIAGNLTLILVIIRQREMHNVTNVLIANLSVSDLLMALVCLPFTFIYTFMDHWVFGALMCKLNSLVQCCSVSVSIFSLVLIAVERHQLILHPQGWRPGLRHACLGIAGTWALAVVTALPFLLFSMVTDTPLKLLPPVLREEYRGKEVCVEAWPSRQLKLTYTTSMLFLQFIVPLSFIFICYLKIYTRLRRRRNMMDRMRENKYRSSETKRINVMLFSIVVAFAVCWLPLNVFNAVIDWHHEIVMNCTHNPLFSLCHLTAMCSVCVNPVFYGFLNRNFQHDLRTFRICKSNSRHDEYDMVAMSTFHTDISKTSLKVDNLDGSPSPYLGTVSEAMSTD</sequence>
<proteinExistence type="inferred from homology"/>
<evidence type="ECO:0000256" key="6">
    <source>
        <dbReference type="ARBA" id="ARBA00022692"/>
    </source>
</evidence>
<evidence type="ECO:0000256" key="3">
    <source>
        <dbReference type="ARBA" id="ARBA00019471"/>
    </source>
</evidence>
<name>A0A6J2WH04_CHACN</name>
<dbReference type="Gene3D" id="1.20.1070.10">
    <property type="entry name" value="Rhodopsin 7-helix transmembrane proteins"/>
    <property type="match status" value="1"/>
</dbReference>
<comment type="subcellular location">
    <subcellularLocation>
        <location evidence="1">Cell membrane</location>
        <topology evidence="1">Multi-pass membrane protein</topology>
    </subcellularLocation>
</comment>
<evidence type="ECO:0000256" key="15">
    <source>
        <dbReference type="ARBA" id="ARBA00023288"/>
    </source>
</evidence>
<accession>A0A6J2WH04</accession>
<feature type="transmembrane region" description="Helical" evidence="17">
    <location>
        <begin position="47"/>
        <end position="74"/>
    </location>
</feature>
<dbReference type="Proteomes" id="UP000504632">
    <property type="component" value="Chromosome 11"/>
</dbReference>
<organism evidence="19 20">
    <name type="scientific">Chanos chanos</name>
    <name type="common">Milkfish</name>
    <name type="synonym">Mugil chanos</name>
    <dbReference type="NCBI Taxonomy" id="29144"/>
    <lineage>
        <taxon>Eukaryota</taxon>
        <taxon>Metazoa</taxon>
        <taxon>Chordata</taxon>
        <taxon>Craniata</taxon>
        <taxon>Vertebrata</taxon>
        <taxon>Euteleostomi</taxon>
        <taxon>Actinopterygii</taxon>
        <taxon>Neopterygii</taxon>
        <taxon>Teleostei</taxon>
        <taxon>Ostariophysi</taxon>
        <taxon>Gonorynchiformes</taxon>
        <taxon>Chanidae</taxon>
        <taxon>Chanos</taxon>
    </lineage>
</organism>
<keyword evidence="10" id="KW-0564">Palmitate</keyword>
<dbReference type="InParanoid" id="A0A6J2WH04"/>
<dbReference type="CTD" id="4886"/>
<feature type="transmembrane region" description="Helical" evidence="17">
    <location>
        <begin position="312"/>
        <end position="334"/>
    </location>
</feature>
<evidence type="ECO:0000313" key="20">
    <source>
        <dbReference type="RefSeq" id="XP_030643574.1"/>
    </source>
</evidence>
<dbReference type="FunFam" id="1.20.1070.10:FF:000062">
    <property type="entry name" value="Neuropeptide Y receptor type 1"/>
    <property type="match status" value="1"/>
</dbReference>
<dbReference type="GO" id="GO:0004983">
    <property type="term" value="F:neuropeptide Y receptor activity"/>
    <property type="evidence" value="ECO:0007669"/>
    <property type="project" value="InterPro"/>
</dbReference>
<dbReference type="InterPro" id="IPR017452">
    <property type="entry name" value="GPCR_Rhodpsn_7TM"/>
</dbReference>
<feature type="transmembrane region" description="Helical" evidence="17">
    <location>
        <begin position="227"/>
        <end position="246"/>
    </location>
</feature>
<comment type="similarity">
    <text evidence="2 16">Belongs to the G-protein coupled receptor 1 family.</text>
</comment>
<evidence type="ECO:0000256" key="14">
    <source>
        <dbReference type="ARBA" id="ARBA00023224"/>
    </source>
</evidence>
<keyword evidence="5" id="KW-0597">Phosphoprotein</keyword>
<evidence type="ECO:0000256" key="1">
    <source>
        <dbReference type="ARBA" id="ARBA00004651"/>
    </source>
</evidence>
<dbReference type="InterPro" id="IPR000351">
    <property type="entry name" value="NPY1_rcpt"/>
</dbReference>
<dbReference type="Pfam" id="PF00001">
    <property type="entry name" value="7tm_1"/>
    <property type="match status" value="1"/>
</dbReference>
<feature type="domain" description="G-protein coupled receptors family 1 profile" evidence="18">
    <location>
        <begin position="65"/>
        <end position="331"/>
    </location>
</feature>
<evidence type="ECO:0000256" key="8">
    <source>
        <dbReference type="ARBA" id="ARBA00023040"/>
    </source>
</evidence>
<dbReference type="PRINTS" id="PR01012">
    <property type="entry name" value="NRPEPTIDEYR"/>
</dbReference>
<feature type="transmembrane region" description="Helical" evidence="17">
    <location>
        <begin position="123"/>
        <end position="144"/>
    </location>
</feature>
<keyword evidence="13" id="KW-0325">Glycoprotein</keyword>
<dbReference type="PRINTS" id="PR00237">
    <property type="entry name" value="GPCRRHODOPSN"/>
</dbReference>
<reference evidence="20" key="2">
    <citation type="submission" date="2025-08" db="UniProtKB">
        <authorList>
            <consortium name="RefSeq"/>
        </authorList>
    </citation>
    <scope>IDENTIFICATION</scope>
</reference>
<keyword evidence="4" id="KW-1003">Cell membrane</keyword>
<keyword evidence="9 17" id="KW-0472">Membrane</keyword>
<protein>
    <recommendedName>
        <fullName evidence="3">Neuropeptide Y receptor type 1</fullName>
    </recommendedName>
</protein>
<evidence type="ECO:0000256" key="9">
    <source>
        <dbReference type="ARBA" id="ARBA00023136"/>
    </source>
</evidence>
<keyword evidence="11" id="KW-1015">Disulfide bond</keyword>
<dbReference type="GO" id="GO:0005886">
    <property type="term" value="C:plasma membrane"/>
    <property type="evidence" value="ECO:0007669"/>
    <property type="project" value="UniProtKB-SubCell"/>
</dbReference>
<keyword evidence="8 16" id="KW-0297">G-protein coupled receptor</keyword>
<dbReference type="PANTHER" id="PTHR24235:SF24">
    <property type="entry name" value="NEUROPEPTIDE Y RECEPTOR TYPE 1"/>
    <property type="match status" value="1"/>
</dbReference>
<feature type="transmembrane region" description="Helical" evidence="17">
    <location>
        <begin position="272"/>
        <end position="292"/>
    </location>
</feature>
<dbReference type="PROSITE" id="PS00237">
    <property type="entry name" value="G_PROTEIN_RECEP_F1_1"/>
    <property type="match status" value="1"/>
</dbReference>
<dbReference type="RefSeq" id="XP_030643574.1">
    <property type="nucleotide sequence ID" value="XM_030787714.1"/>
</dbReference>
<evidence type="ECO:0000256" key="16">
    <source>
        <dbReference type="RuleBase" id="RU000688"/>
    </source>
</evidence>
<evidence type="ECO:0000256" key="13">
    <source>
        <dbReference type="ARBA" id="ARBA00023180"/>
    </source>
</evidence>
<dbReference type="PANTHER" id="PTHR24235">
    <property type="entry name" value="NEUROPEPTIDE Y RECEPTOR"/>
    <property type="match status" value="1"/>
</dbReference>
<keyword evidence="14 16" id="KW-0807">Transducer</keyword>